<dbReference type="Gene3D" id="4.10.240.10">
    <property type="entry name" value="Zn(2)-C6 fungal-type DNA-binding domain"/>
    <property type="match status" value="1"/>
</dbReference>
<name>A0A6A6C985_ZASCE</name>
<dbReference type="InterPro" id="IPR036864">
    <property type="entry name" value="Zn2-C6_fun-type_DNA-bd_sf"/>
</dbReference>
<dbReference type="AlphaFoldDB" id="A0A6A6C985"/>
<gene>
    <name evidence="6" type="ORF">M409DRAFT_68498</name>
</gene>
<keyword evidence="7" id="KW-1185">Reference proteome</keyword>
<evidence type="ECO:0000256" key="1">
    <source>
        <dbReference type="ARBA" id="ARBA00004123"/>
    </source>
</evidence>
<dbReference type="GeneID" id="54571139"/>
<evidence type="ECO:0000313" key="7">
    <source>
        <dbReference type="Proteomes" id="UP000799537"/>
    </source>
</evidence>
<dbReference type="GO" id="GO:0003677">
    <property type="term" value="F:DNA binding"/>
    <property type="evidence" value="ECO:0007669"/>
    <property type="project" value="InterPro"/>
</dbReference>
<proteinExistence type="predicted"/>
<dbReference type="SUPFAM" id="SSF57701">
    <property type="entry name" value="Zn2/Cys6 DNA-binding domain"/>
    <property type="match status" value="1"/>
</dbReference>
<dbReference type="InterPro" id="IPR007219">
    <property type="entry name" value="XnlR_reg_dom"/>
</dbReference>
<dbReference type="PANTHER" id="PTHR31001">
    <property type="entry name" value="UNCHARACTERIZED TRANSCRIPTIONAL REGULATORY PROTEIN"/>
    <property type="match status" value="1"/>
</dbReference>
<feature type="compositionally biased region" description="Polar residues" evidence="4">
    <location>
        <begin position="630"/>
        <end position="648"/>
    </location>
</feature>
<dbReference type="EMBL" id="ML993608">
    <property type="protein sequence ID" value="KAF2163601.1"/>
    <property type="molecule type" value="Genomic_DNA"/>
</dbReference>
<accession>A0A6A6C985</accession>
<feature type="region of interest" description="Disordered" evidence="4">
    <location>
        <begin position="79"/>
        <end position="122"/>
    </location>
</feature>
<dbReference type="CDD" id="cd00067">
    <property type="entry name" value="GAL4"/>
    <property type="match status" value="1"/>
</dbReference>
<dbReference type="GO" id="GO:0008270">
    <property type="term" value="F:zinc ion binding"/>
    <property type="evidence" value="ECO:0007669"/>
    <property type="project" value="InterPro"/>
</dbReference>
<comment type="subcellular location">
    <subcellularLocation>
        <location evidence="1">Nucleus</location>
    </subcellularLocation>
</comment>
<evidence type="ECO:0000259" key="5">
    <source>
        <dbReference type="PROSITE" id="PS50048"/>
    </source>
</evidence>
<dbReference type="PANTHER" id="PTHR31001:SF77">
    <property type="entry name" value="TRANSCRIPTION FACTOR, PUTATIVE (AFU_ORTHOLOGUE AFUA_3G12940)-RELATED"/>
    <property type="match status" value="1"/>
</dbReference>
<feature type="compositionally biased region" description="Polar residues" evidence="4">
    <location>
        <begin position="81"/>
        <end position="90"/>
    </location>
</feature>
<dbReference type="GO" id="GO:0000981">
    <property type="term" value="F:DNA-binding transcription factor activity, RNA polymerase II-specific"/>
    <property type="evidence" value="ECO:0007669"/>
    <property type="project" value="InterPro"/>
</dbReference>
<evidence type="ECO:0000256" key="2">
    <source>
        <dbReference type="ARBA" id="ARBA00022723"/>
    </source>
</evidence>
<feature type="domain" description="Zn(2)-C6 fungal-type" evidence="5">
    <location>
        <begin position="16"/>
        <end position="46"/>
    </location>
</feature>
<dbReference type="PROSITE" id="PS00463">
    <property type="entry name" value="ZN2_CY6_FUNGAL_1"/>
    <property type="match status" value="1"/>
</dbReference>
<protein>
    <recommendedName>
        <fullName evidence="5">Zn(2)-C6 fungal-type domain-containing protein</fullName>
    </recommendedName>
</protein>
<keyword evidence="2" id="KW-0479">Metal-binding</keyword>
<feature type="compositionally biased region" description="Low complexity" evidence="4">
    <location>
        <begin position="93"/>
        <end position="109"/>
    </location>
</feature>
<dbReference type="Pfam" id="PF00172">
    <property type="entry name" value="Zn_clus"/>
    <property type="match status" value="1"/>
</dbReference>
<dbReference type="Proteomes" id="UP000799537">
    <property type="component" value="Unassembled WGS sequence"/>
</dbReference>
<evidence type="ECO:0000256" key="4">
    <source>
        <dbReference type="SAM" id="MobiDB-lite"/>
    </source>
</evidence>
<dbReference type="Pfam" id="PF04082">
    <property type="entry name" value="Fungal_trans"/>
    <property type="match status" value="1"/>
</dbReference>
<dbReference type="GO" id="GO:0006351">
    <property type="term" value="P:DNA-templated transcription"/>
    <property type="evidence" value="ECO:0007669"/>
    <property type="project" value="InterPro"/>
</dbReference>
<dbReference type="PROSITE" id="PS50048">
    <property type="entry name" value="ZN2_CY6_FUNGAL_2"/>
    <property type="match status" value="1"/>
</dbReference>
<dbReference type="GO" id="GO:0005634">
    <property type="term" value="C:nucleus"/>
    <property type="evidence" value="ECO:0007669"/>
    <property type="project" value="UniProtKB-SubCell"/>
</dbReference>
<dbReference type="InterPro" id="IPR050613">
    <property type="entry name" value="Sec_Metabolite_Reg"/>
</dbReference>
<keyword evidence="3" id="KW-0539">Nucleus</keyword>
<dbReference type="SMART" id="SM00066">
    <property type="entry name" value="GAL4"/>
    <property type="match status" value="1"/>
</dbReference>
<feature type="region of interest" description="Disordered" evidence="4">
    <location>
        <begin position="628"/>
        <end position="652"/>
    </location>
</feature>
<organism evidence="6 7">
    <name type="scientific">Zasmidium cellare ATCC 36951</name>
    <dbReference type="NCBI Taxonomy" id="1080233"/>
    <lineage>
        <taxon>Eukaryota</taxon>
        <taxon>Fungi</taxon>
        <taxon>Dikarya</taxon>
        <taxon>Ascomycota</taxon>
        <taxon>Pezizomycotina</taxon>
        <taxon>Dothideomycetes</taxon>
        <taxon>Dothideomycetidae</taxon>
        <taxon>Mycosphaerellales</taxon>
        <taxon>Mycosphaerellaceae</taxon>
        <taxon>Zasmidium</taxon>
    </lineage>
</organism>
<dbReference type="CDD" id="cd12148">
    <property type="entry name" value="fungal_TF_MHR"/>
    <property type="match status" value="1"/>
</dbReference>
<dbReference type="RefSeq" id="XP_033664490.1">
    <property type="nucleotide sequence ID" value="XM_033817867.1"/>
</dbReference>
<evidence type="ECO:0000256" key="3">
    <source>
        <dbReference type="ARBA" id="ARBA00023242"/>
    </source>
</evidence>
<dbReference type="InterPro" id="IPR001138">
    <property type="entry name" value="Zn2Cys6_DnaBD"/>
</dbReference>
<evidence type="ECO:0000313" key="6">
    <source>
        <dbReference type="EMBL" id="KAF2163601.1"/>
    </source>
</evidence>
<sequence length="717" mass="80811">MSEAILLQPVNKPGTSCLGCRRRKLKCSREPDGCNNCTKSDLPCVYPAPEVGVKKKRGPYKKDKPARQRHLEDLVKYLEPKNSSPDSNGHTEAGSSAAAGSPGHAFGSATSSNQPFPGAGLNAHSEDLVKDALIALTKSSVSDQDSRLDNGAFLAQNQSHGTQPVSGSHHPSVRRIFEYWHIYTTRVDPLVKVFHCPTIGKTLFTVIDDLGKIPQSLEALLFSIYYAAVSSCTAREVRQRFGERQDVLMKRYGRCIEAALGDNYEMPALETLQALILYIICIRRQDDGTNIRALFGLAVRSAQMMGVHEDIEGRYSPFETEYRRRLWSHICGLENRTAEEGESRVTSIMANQSVRLPSNLDDCDLYPQMTEHPKPRQGVTEMTFALARFEIHRLMFGIWSIRRQRSGSWSHAPPSGLTGVREDQISFLEQATERLQADYRQHLDPSRPYDWLCLCLIDGMLIKAQLQIDFPFGTIPTKAMPADERSTLLKASVDIIQFTHLLAVDERVGDWQWYFRGYVQWHSIAIVVAELGWNTNAQFVDTAWQVLDPVLADWDAIFKTKRDEPAWDHVNALIERARLLRRQKKTQKEKNKPTRNLSPAEFQKQACGTPINAQAIMPMQENGEGYSAYYNGTGNMSSTTPQSHSVPTPTHPCAGPSALMNFDSTFNPSFDSLDNIDFNAFDEVFGNGSWDFLEQLDDVNLHLERMDRCQQVMDMRQ</sequence>
<reference evidence="6" key="1">
    <citation type="journal article" date="2020" name="Stud. Mycol.">
        <title>101 Dothideomycetes genomes: a test case for predicting lifestyles and emergence of pathogens.</title>
        <authorList>
            <person name="Haridas S."/>
            <person name="Albert R."/>
            <person name="Binder M."/>
            <person name="Bloem J."/>
            <person name="Labutti K."/>
            <person name="Salamov A."/>
            <person name="Andreopoulos B."/>
            <person name="Baker S."/>
            <person name="Barry K."/>
            <person name="Bills G."/>
            <person name="Bluhm B."/>
            <person name="Cannon C."/>
            <person name="Castanera R."/>
            <person name="Culley D."/>
            <person name="Daum C."/>
            <person name="Ezra D."/>
            <person name="Gonzalez J."/>
            <person name="Henrissat B."/>
            <person name="Kuo A."/>
            <person name="Liang C."/>
            <person name="Lipzen A."/>
            <person name="Lutzoni F."/>
            <person name="Magnuson J."/>
            <person name="Mondo S."/>
            <person name="Nolan M."/>
            <person name="Ohm R."/>
            <person name="Pangilinan J."/>
            <person name="Park H.-J."/>
            <person name="Ramirez L."/>
            <person name="Alfaro M."/>
            <person name="Sun H."/>
            <person name="Tritt A."/>
            <person name="Yoshinaga Y."/>
            <person name="Zwiers L.-H."/>
            <person name="Turgeon B."/>
            <person name="Goodwin S."/>
            <person name="Spatafora J."/>
            <person name="Crous P."/>
            <person name="Grigoriev I."/>
        </authorList>
    </citation>
    <scope>NUCLEOTIDE SEQUENCE</scope>
    <source>
        <strain evidence="6">ATCC 36951</strain>
    </source>
</reference>
<feature type="region of interest" description="Disordered" evidence="4">
    <location>
        <begin position="582"/>
        <end position="604"/>
    </location>
</feature>
<dbReference type="OrthoDB" id="424974at2759"/>